<organism evidence="2 3">
    <name type="scientific">Ilex paraguariensis</name>
    <name type="common">yerba mate</name>
    <dbReference type="NCBI Taxonomy" id="185542"/>
    <lineage>
        <taxon>Eukaryota</taxon>
        <taxon>Viridiplantae</taxon>
        <taxon>Streptophyta</taxon>
        <taxon>Embryophyta</taxon>
        <taxon>Tracheophyta</taxon>
        <taxon>Spermatophyta</taxon>
        <taxon>Magnoliopsida</taxon>
        <taxon>eudicotyledons</taxon>
        <taxon>Gunneridae</taxon>
        <taxon>Pentapetalae</taxon>
        <taxon>asterids</taxon>
        <taxon>campanulids</taxon>
        <taxon>Aquifoliales</taxon>
        <taxon>Aquifoliaceae</taxon>
        <taxon>Ilex</taxon>
    </lineage>
</organism>
<dbReference type="PANTHER" id="PTHR33090">
    <property type="entry name" value="DUF3774 DOMAIN PROTEIN-RELATED"/>
    <property type="match status" value="1"/>
</dbReference>
<feature type="compositionally biased region" description="Low complexity" evidence="1">
    <location>
        <begin position="53"/>
        <end position="63"/>
    </location>
</feature>
<sequence>MGSPSRAWVMAVSIGAVEALKDQGFCRWNYSIRSLHQHAKNNLRSFSQTRRPSGSQSSAVVSSKVREEKAEQSEESLRKIMYLSCWAASTPPPPTQPSPSQAPLTSYQPPTASAPPKPNLTNIAAVNAPSQPPQELRLYNGYADLEAGGFNRRNEARELARKIVLAREGGRGRGIRVGSSLGRGRQLSLVRETETTQTSALHPRLTTREAAINSGR</sequence>
<evidence type="ECO:0000313" key="2">
    <source>
        <dbReference type="EMBL" id="CAK9152081.1"/>
    </source>
</evidence>
<dbReference type="AlphaFoldDB" id="A0ABC8S7D2"/>
<feature type="region of interest" description="Disordered" evidence="1">
    <location>
        <begin position="88"/>
        <end position="119"/>
    </location>
</feature>
<dbReference type="EMBL" id="CAUOFW020002200">
    <property type="protein sequence ID" value="CAK9152081.1"/>
    <property type="molecule type" value="Genomic_DNA"/>
</dbReference>
<protein>
    <submittedName>
        <fullName evidence="2">Uncharacterized protein</fullName>
    </submittedName>
</protein>
<dbReference type="Proteomes" id="UP001642360">
    <property type="component" value="Unassembled WGS sequence"/>
</dbReference>
<accession>A0ABC8S7D2</accession>
<feature type="region of interest" description="Disordered" evidence="1">
    <location>
        <begin position="45"/>
        <end position="72"/>
    </location>
</feature>
<reference evidence="2 3" key="1">
    <citation type="submission" date="2024-02" db="EMBL/GenBank/DDBJ databases">
        <authorList>
            <person name="Vignale AGUSTIN F."/>
            <person name="Sosa J E."/>
            <person name="Modenutti C."/>
        </authorList>
    </citation>
    <scope>NUCLEOTIDE SEQUENCE [LARGE SCALE GENOMIC DNA]</scope>
</reference>
<dbReference type="InterPro" id="IPR022251">
    <property type="entry name" value="DUF3774_wound-induced"/>
</dbReference>
<keyword evidence="3" id="KW-1185">Reference proteome</keyword>
<evidence type="ECO:0000313" key="3">
    <source>
        <dbReference type="Proteomes" id="UP001642360"/>
    </source>
</evidence>
<name>A0ABC8S7D2_9AQUA</name>
<proteinExistence type="predicted"/>
<dbReference type="Pfam" id="PF12609">
    <property type="entry name" value="DUF3774"/>
    <property type="match status" value="1"/>
</dbReference>
<comment type="caution">
    <text evidence="2">The sequence shown here is derived from an EMBL/GenBank/DDBJ whole genome shotgun (WGS) entry which is preliminary data.</text>
</comment>
<evidence type="ECO:0000256" key="1">
    <source>
        <dbReference type="SAM" id="MobiDB-lite"/>
    </source>
</evidence>
<gene>
    <name evidence="2" type="ORF">ILEXP_LOCUS20258</name>
</gene>